<dbReference type="EMBL" id="VIVL01000004">
    <property type="protein sequence ID" value="TWD86098.1"/>
    <property type="molecule type" value="Genomic_DNA"/>
</dbReference>
<dbReference type="InterPro" id="IPR057326">
    <property type="entry name" value="KR_dom"/>
</dbReference>
<proteinExistence type="predicted"/>
<dbReference type="Pfam" id="PF01370">
    <property type="entry name" value="Epimerase"/>
    <property type="match status" value="1"/>
</dbReference>
<reference evidence="2 3" key="1">
    <citation type="submission" date="2019-06" db="EMBL/GenBank/DDBJ databases">
        <title>Sorghum-associated microbial communities from plants grown in Nebraska, USA.</title>
        <authorList>
            <person name="Schachtman D."/>
        </authorList>
    </citation>
    <scope>NUCLEOTIDE SEQUENCE [LARGE SCALE GENOMIC DNA]</scope>
    <source>
        <strain evidence="2 3">T529</strain>
    </source>
</reference>
<dbReference type="PANTHER" id="PTHR43245:SF58">
    <property type="entry name" value="BLL5923 PROTEIN"/>
    <property type="match status" value="1"/>
</dbReference>
<evidence type="ECO:0000313" key="2">
    <source>
        <dbReference type="EMBL" id="TWD86098.1"/>
    </source>
</evidence>
<sequence length="330" mass="35474">MEAGIELGAGPVRARGLTLITGATGFVGRAVMRRILADPSRRVVAPARRETVWGEERVRPLLVLDLATFDRWGDALADVDAVVHCAARVHVMNEGAVDPLAEFRRTNVQGTLTLARQAAAAGVRRFVFISSVKVNGESTQAGLPFTAEQVPAPQDAYGISKMEAEQGLRELSQTTSMEIVVIRPPLVYGPGVKANFASMARWLKRGVPLPLGAIVNQRSLVALDNLVDLVAVALVHPNAAGQTFMVSDGEDVSTTELLRRTAEALGRRARLLPVPMSWLELAAAVLGKRTVAQRLCGSLQVDISKTCELLGWRPPVGLDEALRRAVRSAT</sequence>
<gene>
    <name evidence="2" type="ORF">FB547_10440</name>
</gene>
<evidence type="ECO:0000259" key="1">
    <source>
        <dbReference type="SMART" id="SM00822"/>
    </source>
</evidence>
<dbReference type="Proteomes" id="UP000319722">
    <property type="component" value="Unassembled WGS sequence"/>
</dbReference>
<feature type="domain" description="Ketoreductase" evidence="1">
    <location>
        <begin position="16"/>
        <end position="156"/>
    </location>
</feature>
<evidence type="ECO:0000313" key="3">
    <source>
        <dbReference type="Proteomes" id="UP000319722"/>
    </source>
</evidence>
<dbReference type="InterPro" id="IPR036291">
    <property type="entry name" value="NAD(P)-bd_dom_sf"/>
</dbReference>
<dbReference type="InterPro" id="IPR001509">
    <property type="entry name" value="Epimerase_deHydtase"/>
</dbReference>
<dbReference type="CDD" id="cd05232">
    <property type="entry name" value="UDP_G4E_4_SDR_e"/>
    <property type="match status" value="1"/>
</dbReference>
<comment type="caution">
    <text evidence="2">The sequence shown here is derived from an EMBL/GenBank/DDBJ whole genome shotgun (WGS) entry which is preliminary data.</text>
</comment>
<dbReference type="RefSeq" id="WP_145743090.1">
    <property type="nucleotide sequence ID" value="NZ_VIVL01000004.1"/>
</dbReference>
<organism evidence="2 3">
    <name type="scientific">Variovorax beijingensis</name>
    <dbReference type="NCBI Taxonomy" id="2496117"/>
    <lineage>
        <taxon>Bacteria</taxon>
        <taxon>Pseudomonadati</taxon>
        <taxon>Pseudomonadota</taxon>
        <taxon>Betaproteobacteria</taxon>
        <taxon>Burkholderiales</taxon>
        <taxon>Comamonadaceae</taxon>
        <taxon>Variovorax</taxon>
    </lineage>
</organism>
<dbReference type="SUPFAM" id="SSF51735">
    <property type="entry name" value="NAD(P)-binding Rossmann-fold domains"/>
    <property type="match status" value="1"/>
</dbReference>
<dbReference type="Gene3D" id="3.40.50.720">
    <property type="entry name" value="NAD(P)-binding Rossmann-like Domain"/>
    <property type="match status" value="1"/>
</dbReference>
<accession>A0A561C4U9</accession>
<dbReference type="OrthoDB" id="9801056at2"/>
<dbReference type="PANTHER" id="PTHR43245">
    <property type="entry name" value="BIFUNCTIONAL POLYMYXIN RESISTANCE PROTEIN ARNA"/>
    <property type="match status" value="1"/>
</dbReference>
<dbReference type="SMART" id="SM00822">
    <property type="entry name" value="PKS_KR"/>
    <property type="match status" value="1"/>
</dbReference>
<protein>
    <submittedName>
        <fullName evidence="2">Nucleoside-diphosphate-sugar epimerase</fullName>
    </submittedName>
</protein>
<dbReference type="InterPro" id="IPR050177">
    <property type="entry name" value="Lipid_A_modif_metabolic_enz"/>
</dbReference>
<dbReference type="AlphaFoldDB" id="A0A561C4U9"/>
<name>A0A561C4U9_9BURK</name>